<dbReference type="SUPFAM" id="SSF56801">
    <property type="entry name" value="Acetyl-CoA synthetase-like"/>
    <property type="match status" value="1"/>
</dbReference>
<evidence type="ECO:0000313" key="6">
    <source>
        <dbReference type="Proteomes" id="UP000727857"/>
    </source>
</evidence>
<reference evidence="5" key="1">
    <citation type="submission" date="2020-10" db="EMBL/GenBank/DDBJ databases">
        <authorList>
            <person name="Gilroy R."/>
        </authorList>
    </citation>
    <scope>NUCLEOTIDE SEQUENCE</scope>
    <source>
        <strain evidence="5">517</strain>
    </source>
</reference>
<dbReference type="Pfam" id="PF13193">
    <property type="entry name" value="AMP-binding_C"/>
    <property type="match status" value="1"/>
</dbReference>
<evidence type="ECO:0000313" key="5">
    <source>
        <dbReference type="EMBL" id="MBO8423617.1"/>
    </source>
</evidence>
<protein>
    <submittedName>
        <fullName evidence="5">Acyl--CoA ligase</fullName>
    </submittedName>
</protein>
<accession>A0A940DGE3</accession>
<dbReference type="GO" id="GO:0016405">
    <property type="term" value="F:CoA-ligase activity"/>
    <property type="evidence" value="ECO:0007669"/>
    <property type="project" value="TreeGrafter"/>
</dbReference>
<feature type="domain" description="AMP-binding enzyme C-terminal" evidence="4">
    <location>
        <begin position="444"/>
        <end position="520"/>
    </location>
</feature>
<dbReference type="InterPro" id="IPR020845">
    <property type="entry name" value="AMP-binding_CS"/>
</dbReference>
<dbReference type="PROSITE" id="PS00455">
    <property type="entry name" value="AMP_BINDING"/>
    <property type="match status" value="1"/>
</dbReference>
<evidence type="ECO:0000259" key="4">
    <source>
        <dbReference type="Pfam" id="PF13193"/>
    </source>
</evidence>
<comment type="similarity">
    <text evidence="1">Belongs to the ATP-dependent AMP-binding enzyme family.</text>
</comment>
<dbReference type="EMBL" id="JADINF010000028">
    <property type="protein sequence ID" value="MBO8423617.1"/>
    <property type="molecule type" value="Genomic_DNA"/>
</dbReference>
<organism evidence="5 6">
    <name type="scientific">Candidatus Stercoripulliclostridium pullicola</name>
    <dbReference type="NCBI Taxonomy" id="2840953"/>
    <lineage>
        <taxon>Bacteria</taxon>
        <taxon>Bacillati</taxon>
        <taxon>Bacillota</taxon>
        <taxon>Clostridia</taxon>
        <taxon>Eubacteriales</taxon>
        <taxon>Candidatus Stercoripulliclostridium</taxon>
    </lineage>
</organism>
<dbReference type="Gene3D" id="3.30.300.30">
    <property type="match status" value="1"/>
</dbReference>
<evidence type="ECO:0000256" key="1">
    <source>
        <dbReference type="ARBA" id="ARBA00006432"/>
    </source>
</evidence>
<dbReference type="InterPro" id="IPR025110">
    <property type="entry name" value="AMP-bd_C"/>
</dbReference>
<feature type="domain" description="AMP-dependent synthetase/ligase" evidence="3">
    <location>
        <begin position="16"/>
        <end position="388"/>
    </location>
</feature>
<dbReference type="InterPro" id="IPR045851">
    <property type="entry name" value="AMP-bd_C_sf"/>
</dbReference>
<dbReference type="Pfam" id="PF00501">
    <property type="entry name" value="AMP-binding"/>
    <property type="match status" value="1"/>
</dbReference>
<dbReference type="PANTHER" id="PTHR24096">
    <property type="entry name" value="LONG-CHAIN-FATTY-ACID--COA LIGASE"/>
    <property type="match status" value="1"/>
</dbReference>
<comment type="caution">
    <text evidence="5">The sequence shown here is derived from an EMBL/GenBank/DDBJ whole genome shotgun (WGS) entry which is preliminary data.</text>
</comment>
<dbReference type="InterPro" id="IPR042099">
    <property type="entry name" value="ANL_N_sf"/>
</dbReference>
<keyword evidence="2 5" id="KW-0436">Ligase</keyword>
<dbReference type="AlphaFoldDB" id="A0A940DGE3"/>
<evidence type="ECO:0000256" key="2">
    <source>
        <dbReference type="ARBA" id="ARBA00022598"/>
    </source>
</evidence>
<proteinExistence type="inferred from homology"/>
<dbReference type="Gene3D" id="3.40.50.12780">
    <property type="entry name" value="N-terminal domain of ligase-like"/>
    <property type="match status" value="1"/>
</dbReference>
<evidence type="ECO:0000259" key="3">
    <source>
        <dbReference type="Pfam" id="PF00501"/>
    </source>
</evidence>
<dbReference type="Proteomes" id="UP000727857">
    <property type="component" value="Unassembled WGS sequence"/>
</dbReference>
<dbReference type="InterPro" id="IPR000873">
    <property type="entry name" value="AMP-dep_synth/lig_dom"/>
</dbReference>
<name>A0A940DGE3_9FIRM</name>
<reference evidence="5" key="2">
    <citation type="journal article" date="2021" name="PeerJ">
        <title>Extensive microbial diversity within the chicken gut microbiome revealed by metagenomics and culture.</title>
        <authorList>
            <person name="Gilroy R."/>
            <person name="Ravi A."/>
            <person name="Getino M."/>
            <person name="Pursley I."/>
            <person name="Horton D.L."/>
            <person name="Alikhan N.F."/>
            <person name="Baker D."/>
            <person name="Gharbi K."/>
            <person name="Hall N."/>
            <person name="Watson M."/>
            <person name="Adriaenssens E.M."/>
            <person name="Foster-Nyarko E."/>
            <person name="Jarju S."/>
            <person name="Secka A."/>
            <person name="Antonio M."/>
            <person name="Oren A."/>
            <person name="Chaudhuri R.R."/>
            <person name="La Ragione R."/>
            <person name="Hildebrand F."/>
            <person name="Pallen M.J."/>
        </authorList>
    </citation>
    <scope>NUCLEOTIDE SEQUENCE</scope>
    <source>
        <strain evidence="5">517</strain>
    </source>
</reference>
<dbReference type="PANTHER" id="PTHR24096:SF149">
    <property type="entry name" value="AMP-BINDING DOMAIN-CONTAINING PROTEIN-RELATED"/>
    <property type="match status" value="1"/>
</dbReference>
<sequence>MNVDQSIFGYVRDYLNKPDKIKIEYYGSSFTEREFLSYALRVGGYLTEKGFAGKTVGIMLPNIPEAVFALYGASAAGCTVNLINPRFRTEALERILLSTETKILFVYDKIYPLHRKMLEKYGIEAVVCSPFYYRKGLKILYPFSLAACAGATRFSETLKSAECVPVKRKGEDAAVYIHSGGTTGTSKAVVISNRALNSLAESVVDSVHPGRMDIPENGGMLAILPVFHGFGLGICVHTVICHIRVVLMPLFRAKEAARLIKKYSVTHIAGVPQMYSKLTAERAFAGKGLKQIECVFCGGDKLAPQIKDRFDAILSEAGSKGEICEGYGLTETASVVTVNPRGATKEYSQGLPLCGNAVKITDGHGKTLPAGEIGNIELCAVSLMSGYLKDDEATAQAVYTDGEGKRWLRTGDLGYLDEEGYLYFKERVKRTVKIAAINIFPSDIEAVVNAMREVEECCAARATDAAGKPYVKLYVKRSPEAARASLESKIRAEIASKIVRYAVPREIVEVEELKHTPFGKVDYKFYEK</sequence>
<gene>
    <name evidence="5" type="ORF">IAB16_01145</name>
</gene>